<protein>
    <recommendedName>
        <fullName evidence="5">ABC-transporter type IV</fullName>
    </recommendedName>
</protein>
<gene>
    <name evidence="3" type="ORF">H8S23_08990</name>
</gene>
<evidence type="ECO:0000313" key="3">
    <source>
        <dbReference type="EMBL" id="MBC5581640.1"/>
    </source>
</evidence>
<organism evidence="3 4">
    <name type="scientific">Anaerofilum hominis</name>
    <dbReference type="NCBI Taxonomy" id="2763016"/>
    <lineage>
        <taxon>Bacteria</taxon>
        <taxon>Bacillati</taxon>
        <taxon>Bacillota</taxon>
        <taxon>Clostridia</taxon>
        <taxon>Eubacteriales</taxon>
        <taxon>Oscillospiraceae</taxon>
        <taxon>Anaerofilum</taxon>
    </lineage>
</organism>
<dbReference type="Proteomes" id="UP000659630">
    <property type="component" value="Unassembled WGS sequence"/>
</dbReference>
<reference evidence="3" key="1">
    <citation type="submission" date="2020-08" db="EMBL/GenBank/DDBJ databases">
        <title>Genome public.</title>
        <authorList>
            <person name="Liu C."/>
            <person name="Sun Q."/>
        </authorList>
    </citation>
    <scope>NUCLEOTIDE SEQUENCE</scope>
    <source>
        <strain evidence="3">BX8</strain>
    </source>
</reference>
<dbReference type="RefSeq" id="WP_186888012.1">
    <property type="nucleotide sequence ID" value="NZ_JACONZ010000003.1"/>
</dbReference>
<dbReference type="EMBL" id="JACONZ010000003">
    <property type="protein sequence ID" value="MBC5581640.1"/>
    <property type="molecule type" value="Genomic_DNA"/>
</dbReference>
<dbReference type="Pfam" id="PF06541">
    <property type="entry name" value="ABC_trans_CmpB"/>
    <property type="match status" value="1"/>
</dbReference>
<keyword evidence="2" id="KW-0472">Membrane</keyword>
<feature type="transmembrane region" description="Helical" evidence="2">
    <location>
        <begin position="74"/>
        <end position="94"/>
    </location>
</feature>
<comment type="caution">
    <text evidence="3">The sequence shown here is derived from an EMBL/GenBank/DDBJ whole genome shotgun (WGS) entry which is preliminary data.</text>
</comment>
<feature type="transmembrane region" description="Helical" evidence="2">
    <location>
        <begin position="14"/>
        <end position="33"/>
    </location>
</feature>
<evidence type="ECO:0000256" key="2">
    <source>
        <dbReference type="SAM" id="Phobius"/>
    </source>
</evidence>
<keyword evidence="2" id="KW-1133">Transmembrane helix</keyword>
<feature type="transmembrane region" description="Helical" evidence="2">
    <location>
        <begin position="45"/>
        <end position="68"/>
    </location>
</feature>
<dbReference type="InterPro" id="IPR010540">
    <property type="entry name" value="CmpB_TMEM229"/>
</dbReference>
<keyword evidence="4" id="KW-1185">Reference proteome</keyword>
<feature type="transmembrane region" description="Helical" evidence="2">
    <location>
        <begin position="115"/>
        <end position="136"/>
    </location>
</feature>
<evidence type="ECO:0000256" key="1">
    <source>
        <dbReference type="SAM" id="Coils"/>
    </source>
</evidence>
<sequence length="311" mass="34197">MWEISIFGFTLYQLFWYFVLYSVLGWCAEVVFCTVNTGKFVNRGFLSGPVCPIYGFGMLIVLCALTPLSGSLPVLFVGGAVLASLLELVTGFALEKLFHTQWWDYSDKPFNVGGYICLSFSLLWGLLIVLVVRVIHPAVAGAVAVVPALAGQIAAIPVLLAYLADLAVTVRGILKFNRSLGELEKVAGALHKVSQGLSEALGEKSLEAAAAVGEKGQALGEKLEETRASLSVRLDETRASLDEKRVQAALGAAEYRDELQRKLDELQNRYNELMAARPSRISRRLVKAFPGMKNRRGGELFDELRERIKRK</sequence>
<evidence type="ECO:0000313" key="4">
    <source>
        <dbReference type="Proteomes" id="UP000659630"/>
    </source>
</evidence>
<evidence type="ECO:0008006" key="5">
    <source>
        <dbReference type="Google" id="ProtNLM"/>
    </source>
</evidence>
<name>A0A923IE89_9FIRM</name>
<proteinExistence type="predicted"/>
<dbReference type="AlphaFoldDB" id="A0A923IE89"/>
<keyword evidence="1" id="KW-0175">Coiled coil</keyword>
<feature type="transmembrane region" description="Helical" evidence="2">
    <location>
        <begin position="142"/>
        <end position="168"/>
    </location>
</feature>
<keyword evidence="2" id="KW-0812">Transmembrane</keyword>
<accession>A0A923IE89</accession>
<feature type="coiled-coil region" evidence="1">
    <location>
        <begin position="249"/>
        <end position="276"/>
    </location>
</feature>